<keyword evidence="1" id="KW-0326">Glycosidase</keyword>
<name>A0ABT9AZF5_9ACTN</name>
<keyword evidence="1" id="KW-0378">Hydrolase</keyword>
<evidence type="ECO:0000256" key="2">
    <source>
        <dbReference type="ARBA" id="ARBA00023326"/>
    </source>
</evidence>
<dbReference type="EMBL" id="JAUQTA010000001">
    <property type="protein sequence ID" value="MDO7867832.1"/>
    <property type="molecule type" value="Genomic_DNA"/>
</dbReference>
<dbReference type="Gene3D" id="2.60.40.2810">
    <property type="match status" value="1"/>
</dbReference>
<protein>
    <submittedName>
        <fullName evidence="6">Ig-like domain-containing protein</fullName>
    </submittedName>
</protein>
<sequence>MTVASWTALAVVSGVLVTYAVNADGYPVHKAELNDGGVWVTNQAMGAVGRQNVPVAQIDGRVFDGSEFTSNPNLDVLQDGSAVISVNRASSLLLPIDAAMATGLDEQAVTSAGSDTLFGGGSIGALDPSTGTLWASTVDPDSGTAQLTGLTKDAKPVATVGGGAIGAAGTDGTLYAASGEDGKVVTLRRAADTFEKPEVDDLSGDHEGGLAQMTVVGGTPVLVDEKGNLLTPSDSLGNVGAGARLQQSGPGSDDVLVATPDALVAVAVDGGGKREVAKVGAQTSVAAPVEMANGCAFAAWGSGETGTLVSACGDAKASVNTFDIHDGSELVFRVNRNQIVLNDEKSGMTWTVTDSEPQLISNWEAFRQETSKKDDDKSHKTESKTTQPPQAKTDELGARDGRTTVLNVLDNDLIASDGILSIVDVKGVTRDDVHVRIAPDRQSLLATVDPGASGVASFRYTISDGTGKKTSQDDGEVRLTLRNDNGSGKPALREHAEAHTYPVAAGGVVEMAVTPDWRDKQYGDPVVVQSVKASGDLDVSTTALGLIRAEASAGSKGGVQTISYSVTTGGVTVPGSVKVDVVPAGTRTEPATAEPDVVSGEAGGPITLKPLDNDIPGADGSDAGAKLALAGRVAPTGGLDVDTDLESGEVTITGSRPGTYFLDYRAGFGAAARADGKIRVDITAPTPEGNRPVATPDVSAVHGLSPVTIDVLANDFDPRGRMLVVQNAEPSSPDSQLEVAVIDGRWVRVNAVDGTMSPKSQSVTYTISNGDATAEGSINVTQRDALSGKENAPIPQTDRITVRAGDTAAAPVLDNDATPSGDPVGLVLDASVEPIGELRVLPKVGTAYVSGRQVRYVAPADVSGPTDVDVQYVVENTGDPTAETAVGTLKVHITPAPSAKNPDLAPTPRALEGRVVQGDLVTLKLPPTGSDPDGDSVAVTGVATAPKLGRILAFGANSLTYQAYPDASGTDDFTYEVTDQFGESAIGHARVGVVQAGEPQAPVAVNDSWLADPSRTVDVDALGNDLRTPGTRVDILPLEDHGTDAKLQSDQGPVSVHAPDDGKTRNVIYTISNGLAESRGVVSIEGRKGYDNPPVTRDLFATPKAGADTVEVNVLAAVFDVDGPEDKMKLDEVTGVGESKDGEKPPIHDGKVTIPVKDVAQVLAYRVLDDEGAAAAGAIYVPAKPTGTPYLKPGASISMDPSSTTDVDLSDLVEDPEGDPVVLTTVDGISASPADRLSVKGKDKDTLTLTSTKSEGPGSVVFEVSDRAKLTDPEAHTAFISVPVQVGELKPVINCPSLPIDVPEGGVSKSIDIASVCHVWTSDPRQARDLTFTADWKQEVTGVDVSTDGGSVQLKASADAHRGDTGVIAVGAKGYSASGKLLVRVVALPAPKLAPIQLDTEAGKPVTVDVARYVTSPLPSSSRDIKVTSVSAQGGASATSSVEGSKVTFTPQPDTDGVMRYRLEVSDVGGSTTSGRPKATGEVELAVVARPDAPSGLAAGQEMLANTVALTWHTPDNNGKRIDGYEVQYSGPSSGTFHCSGTPCRVTGLKNGDPYTFKVRAHNATQQNGGWSEWSNTAKATPDALTGPPLDPAVVLQRDNALTVKWSKPAPCDCSDVQKYRVSWPGGVRDLSAGTLQTTVPAPNGDVITVRIMALNKKGIQTNNGPSTSVTGTGAGKPAAPGAPSLSPTNRPGNASKAINISWSPVGANGPGPVAYQVERSGGPGTTIVCAWATGTSCNDEVANDGTVYSYRVQAKNAEADSPRETTAAGKATHISDWGNASQIEASAPPNAPVITSLKPTGQDGTATITFDVGASHGRSNTVTCESSAGACGTWTFPTAGQSGVTRTLSGFPDGSTTTVTLRECNGGAANMCATSNSAQVVTYGPIGAVSINATPDSPATGDRTTNWSISVDPNGAPVHWTVRSSVNGVIAQGDSGNGPFNKSGGETLGYSQSVTYTVTVTDASGHGRAGRSDSDGARTGANPPPPLSVSVSKGASCSGSGCPGAQSACAATCWWIDVTTSGFSGGVSCDLHNVSDGSVWWSWSQGGNTTANSGAWNGKTNGFYATCSRSGEYARSANAW</sequence>
<feature type="region of interest" description="Disordered" evidence="3">
    <location>
        <begin position="1660"/>
        <end position="1700"/>
    </location>
</feature>
<dbReference type="Pfam" id="PF17963">
    <property type="entry name" value="Big_9"/>
    <property type="match status" value="3"/>
</dbReference>
<feature type="region of interest" description="Disordered" evidence="3">
    <location>
        <begin position="369"/>
        <end position="398"/>
    </location>
</feature>
<dbReference type="InterPro" id="IPR036116">
    <property type="entry name" value="FN3_sf"/>
</dbReference>
<feature type="signal peptide" evidence="4">
    <location>
        <begin position="1"/>
        <end position="23"/>
    </location>
</feature>
<keyword evidence="7" id="KW-1185">Reference proteome</keyword>
<evidence type="ECO:0000259" key="5">
    <source>
        <dbReference type="PROSITE" id="PS50853"/>
    </source>
</evidence>
<keyword evidence="4" id="KW-0732">Signal</keyword>
<dbReference type="Gene3D" id="2.60.40.10">
    <property type="entry name" value="Immunoglobulins"/>
    <property type="match status" value="2"/>
</dbReference>
<feature type="domain" description="Fibronectin type-III" evidence="5">
    <location>
        <begin position="1493"/>
        <end position="1584"/>
    </location>
</feature>
<evidence type="ECO:0000256" key="1">
    <source>
        <dbReference type="ARBA" id="ARBA00023295"/>
    </source>
</evidence>
<keyword evidence="2" id="KW-0624">Polysaccharide degradation</keyword>
<feature type="compositionally biased region" description="Basic and acidic residues" evidence="3">
    <location>
        <begin position="369"/>
        <end position="383"/>
    </location>
</feature>
<dbReference type="CDD" id="cd00063">
    <property type="entry name" value="FN3"/>
    <property type="match status" value="2"/>
</dbReference>
<organism evidence="6 7">
    <name type="scientific">Nocardioides jiangxiensis</name>
    <dbReference type="NCBI Taxonomy" id="3064524"/>
    <lineage>
        <taxon>Bacteria</taxon>
        <taxon>Bacillati</taxon>
        <taxon>Actinomycetota</taxon>
        <taxon>Actinomycetes</taxon>
        <taxon>Propionibacteriales</taxon>
        <taxon>Nocardioidaceae</taxon>
        <taxon>Nocardioides</taxon>
    </lineage>
</organism>
<comment type="caution">
    <text evidence="6">The sequence shown here is derived from an EMBL/GenBank/DDBJ whole genome shotgun (WGS) entry which is preliminary data.</text>
</comment>
<evidence type="ECO:0000256" key="3">
    <source>
        <dbReference type="SAM" id="MobiDB-lite"/>
    </source>
</evidence>
<keyword evidence="2" id="KW-0119">Carbohydrate metabolism</keyword>
<evidence type="ECO:0000313" key="6">
    <source>
        <dbReference type="EMBL" id="MDO7867832.1"/>
    </source>
</evidence>
<feature type="region of interest" description="Disordered" evidence="3">
    <location>
        <begin position="1435"/>
        <end position="1455"/>
    </location>
</feature>
<feature type="compositionally biased region" description="Low complexity" evidence="3">
    <location>
        <begin position="1676"/>
        <end position="1689"/>
    </location>
</feature>
<proteinExistence type="predicted"/>
<dbReference type="PROSITE" id="PS50853">
    <property type="entry name" value="FN3"/>
    <property type="match status" value="2"/>
</dbReference>
<feature type="chain" id="PRO_5045959429" evidence="4">
    <location>
        <begin position="24"/>
        <end position="2081"/>
    </location>
</feature>
<reference evidence="6 7" key="1">
    <citation type="submission" date="2023-07" db="EMBL/GenBank/DDBJ databases">
        <title>Nocardioides sp. nov WY-20 isolated from soil.</title>
        <authorList>
            <person name="Liu B."/>
            <person name="Wan Y."/>
        </authorList>
    </citation>
    <scope>NUCLEOTIDE SEQUENCE [LARGE SCALE GENOMIC DNA]</scope>
    <source>
        <strain evidence="6 7">WY-20</strain>
    </source>
</reference>
<dbReference type="InterPro" id="IPR003961">
    <property type="entry name" value="FN3_dom"/>
</dbReference>
<feature type="region of interest" description="Disordered" evidence="3">
    <location>
        <begin position="1962"/>
        <end position="1990"/>
    </location>
</feature>
<dbReference type="SUPFAM" id="SSF49265">
    <property type="entry name" value="Fibronectin type III"/>
    <property type="match status" value="2"/>
</dbReference>
<feature type="compositionally biased region" description="Polar residues" evidence="3">
    <location>
        <begin position="1690"/>
        <end position="1700"/>
    </location>
</feature>
<evidence type="ECO:0000256" key="4">
    <source>
        <dbReference type="SAM" id="SignalP"/>
    </source>
</evidence>
<feature type="compositionally biased region" description="Polar residues" evidence="3">
    <location>
        <begin position="1435"/>
        <end position="1453"/>
    </location>
</feature>
<gene>
    <name evidence="6" type="ORF">Q5722_05555</name>
</gene>
<dbReference type="SMART" id="SM00060">
    <property type="entry name" value="FN3"/>
    <property type="match status" value="3"/>
</dbReference>
<evidence type="ECO:0000313" key="7">
    <source>
        <dbReference type="Proteomes" id="UP001233314"/>
    </source>
</evidence>
<dbReference type="InterPro" id="IPR013783">
    <property type="entry name" value="Ig-like_fold"/>
</dbReference>
<feature type="domain" description="Fibronectin type-III" evidence="5">
    <location>
        <begin position="1680"/>
        <end position="1776"/>
    </location>
</feature>
<feature type="compositionally biased region" description="Polar residues" evidence="3">
    <location>
        <begin position="1660"/>
        <end position="1670"/>
    </location>
</feature>
<dbReference type="Proteomes" id="UP001233314">
    <property type="component" value="Unassembled WGS sequence"/>
</dbReference>
<dbReference type="RefSeq" id="WP_305027214.1">
    <property type="nucleotide sequence ID" value="NZ_JAUQTA010000001.1"/>
</dbReference>
<dbReference type="Pfam" id="PF00041">
    <property type="entry name" value="fn3"/>
    <property type="match status" value="1"/>
</dbReference>
<accession>A0ABT9AZF5</accession>